<organism evidence="2 3">
    <name type="scientific">Rotaria magnacalcarata</name>
    <dbReference type="NCBI Taxonomy" id="392030"/>
    <lineage>
        <taxon>Eukaryota</taxon>
        <taxon>Metazoa</taxon>
        <taxon>Spiralia</taxon>
        <taxon>Gnathifera</taxon>
        <taxon>Rotifera</taxon>
        <taxon>Eurotatoria</taxon>
        <taxon>Bdelloidea</taxon>
        <taxon>Philodinida</taxon>
        <taxon>Philodinidae</taxon>
        <taxon>Rotaria</taxon>
    </lineage>
</organism>
<reference evidence="2" key="1">
    <citation type="submission" date="2021-02" db="EMBL/GenBank/DDBJ databases">
        <authorList>
            <person name="Nowell W R."/>
        </authorList>
    </citation>
    <scope>NUCLEOTIDE SEQUENCE</scope>
</reference>
<gene>
    <name evidence="2" type="ORF">BYL167_LOCUS77714</name>
</gene>
<evidence type="ECO:0000256" key="1">
    <source>
        <dbReference type="SAM" id="MobiDB-lite"/>
    </source>
</evidence>
<evidence type="ECO:0000313" key="3">
    <source>
        <dbReference type="Proteomes" id="UP000681967"/>
    </source>
</evidence>
<dbReference type="EMBL" id="CAJOBH010284012">
    <property type="protein sequence ID" value="CAF5173258.1"/>
    <property type="molecule type" value="Genomic_DNA"/>
</dbReference>
<feature type="non-terminal residue" evidence="2">
    <location>
        <position position="61"/>
    </location>
</feature>
<feature type="non-terminal residue" evidence="2">
    <location>
        <position position="1"/>
    </location>
</feature>
<proteinExistence type="predicted"/>
<dbReference type="Proteomes" id="UP000681967">
    <property type="component" value="Unassembled WGS sequence"/>
</dbReference>
<feature type="compositionally biased region" description="Low complexity" evidence="1">
    <location>
        <begin position="34"/>
        <end position="52"/>
    </location>
</feature>
<sequence length="61" mass="6806">ITTTMSKLHNHGTRFAIRQASETELKDSPMRLPNNSESSRVVESSLNEVSSLPVHEPSSFH</sequence>
<dbReference type="AlphaFoldDB" id="A0A8S3GY86"/>
<comment type="caution">
    <text evidence="2">The sequence shown here is derived from an EMBL/GenBank/DDBJ whole genome shotgun (WGS) entry which is preliminary data.</text>
</comment>
<evidence type="ECO:0000313" key="2">
    <source>
        <dbReference type="EMBL" id="CAF5173258.1"/>
    </source>
</evidence>
<protein>
    <submittedName>
        <fullName evidence="2">Uncharacterized protein</fullName>
    </submittedName>
</protein>
<name>A0A8S3GY86_9BILA</name>
<accession>A0A8S3GY86</accession>
<feature type="region of interest" description="Disordered" evidence="1">
    <location>
        <begin position="1"/>
        <end position="61"/>
    </location>
</feature>